<name>A0A0C2XIB4_SERVB</name>
<accession>A0A0C2XIB4</accession>
<feature type="compositionally biased region" description="Basic residues" evidence="1">
    <location>
        <begin position="40"/>
        <end position="49"/>
    </location>
</feature>
<feature type="compositionally biased region" description="Basic residues" evidence="1">
    <location>
        <begin position="368"/>
        <end position="385"/>
    </location>
</feature>
<feature type="compositionally biased region" description="Basic and acidic residues" evidence="1">
    <location>
        <begin position="8"/>
        <end position="20"/>
    </location>
</feature>
<keyword evidence="3" id="KW-1185">Reference proteome</keyword>
<feature type="compositionally biased region" description="Low complexity" evidence="1">
    <location>
        <begin position="338"/>
        <end position="348"/>
    </location>
</feature>
<feature type="region of interest" description="Disordered" evidence="1">
    <location>
        <begin position="93"/>
        <end position="414"/>
    </location>
</feature>
<dbReference type="OrthoDB" id="5964929at2759"/>
<feature type="compositionally biased region" description="Low complexity" evidence="1">
    <location>
        <begin position="163"/>
        <end position="181"/>
    </location>
</feature>
<dbReference type="AlphaFoldDB" id="A0A0C2XIB4"/>
<dbReference type="HOGENOM" id="CLU_590734_0_0_1"/>
<feature type="compositionally biased region" description="Basic and acidic residues" evidence="1">
    <location>
        <begin position="275"/>
        <end position="284"/>
    </location>
</feature>
<evidence type="ECO:0000313" key="2">
    <source>
        <dbReference type="EMBL" id="KIM28827.1"/>
    </source>
</evidence>
<evidence type="ECO:0000256" key="1">
    <source>
        <dbReference type="SAM" id="MobiDB-lite"/>
    </source>
</evidence>
<sequence>MPPPPKRQRVDGADLAKMEKASVAAAPSITIKEDEAALKKAARARRSSKGRTSTGGSAARRRSAAPPPKVAPSGRFGLLRGAAKVMKNIISTVSNGGQIPASSSKAVSTKPPVPKLATTSAPVPSTTASAPVPAPKAKQSLAPVVTRPSSLAPRASATASANTRKASQSTTSSTRTSLASKPSVPPVTRAPRMQRGSLPVFDAPAPAAKNASSDSAPKRASVAPLAIAKKTSAASRTSVVPSTASSRRPSAATGASIRSTASRMSTTSSVAPKAKLQEKQEPKPEPAAASLASKLTLDSVQESPIKPGPVSRDPDFDPAPAAEDEGSRPSSPLPAPPASLSSRPLQRRQPLEPLQPDSSNPTEGKGSLGRRPRISRSKVIAKVHANRLAAEPVTSSVKGPNKGRKSGGASLSAKAKLMGGEGGVKGRASVAAAAEAAKRKARLSNAASARRRTVAVQQAAAQV</sequence>
<evidence type="ECO:0000313" key="3">
    <source>
        <dbReference type="Proteomes" id="UP000054097"/>
    </source>
</evidence>
<feature type="region of interest" description="Disordered" evidence="1">
    <location>
        <begin position="1"/>
        <end position="76"/>
    </location>
</feature>
<feature type="compositionally biased region" description="Low complexity" evidence="1">
    <location>
        <begin position="231"/>
        <end position="269"/>
    </location>
</feature>
<organism evidence="2 3">
    <name type="scientific">Serendipita vermifera MAFF 305830</name>
    <dbReference type="NCBI Taxonomy" id="933852"/>
    <lineage>
        <taxon>Eukaryota</taxon>
        <taxon>Fungi</taxon>
        <taxon>Dikarya</taxon>
        <taxon>Basidiomycota</taxon>
        <taxon>Agaricomycotina</taxon>
        <taxon>Agaricomycetes</taxon>
        <taxon>Sebacinales</taxon>
        <taxon>Serendipitaceae</taxon>
        <taxon>Serendipita</taxon>
    </lineage>
</organism>
<protein>
    <submittedName>
        <fullName evidence="2">Uncharacterized protein</fullName>
    </submittedName>
</protein>
<reference evidence="2 3" key="1">
    <citation type="submission" date="2014-04" db="EMBL/GenBank/DDBJ databases">
        <authorList>
            <consortium name="DOE Joint Genome Institute"/>
            <person name="Kuo A."/>
            <person name="Zuccaro A."/>
            <person name="Kohler A."/>
            <person name="Nagy L.G."/>
            <person name="Floudas D."/>
            <person name="Copeland A."/>
            <person name="Barry K.W."/>
            <person name="Cichocki N."/>
            <person name="Veneault-Fourrey C."/>
            <person name="LaButti K."/>
            <person name="Lindquist E.A."/>
            <person name="Lipzen A."/>
            <person name="Lundell T."/>
            <person name="Morin E."/>
            <person name="Murat C."/>
            <person name="Sun H."/>
            <person name="Tunlid A."/>
            <person name="Henrissat B."/>
            <person name="Grigoriev I.V."/>
            <person name="Hibbett D.S."/>
            <person name="Martin F."/>
            <person name="Nordberg H.P."/>
            <person name="Cantor M.N."/>
            <person name="Hua S.X."/>
        </authorList>
    </citation>
    <scope>NUCLEOTIDE SEQUENCE [LARGE SCALE GENOMIC DNA]</scope>
    <source>
        <strain evidence="2 3">MAFF 305830</strain>
    </source>
</reference>
<dbReference type="Proteomes" id="UP000054097">
    <property type="component" value="Unassembled WGS sequence"/>
</dbReference>
<feature type="compositionally biased region" description="Low complexity" evidence="1">
    <location>
        <begin position="117"/>
        <end position="131"/>
    </location>
</feature>
<reference evidence="3" key="2">
    <citation type="submission" date="2015-01" db="EMBL/GenBank/DDBJ databases">
        <title>Evolutionary Origins and Diversification of the Mycorrhizal Mutualists.</title>
        <authorList>
            <consortium name="DOE Joint Genome Institute"/>
            <consortium name="Mycorrhizal Genomics Consortium"/>
            <person name="Kohler A."/>
            <person name="Kuo A."/>
            <person name="Nagy L.G."/>
            <person name="Floudas D."/>
            <person name="Copeland A."/>
            <person name="Barry K.W."/>
            <person name="Cichocki N."/>
            <person name="Veneault-Fourrey C."/>
            <person name="LaButti K."/>
            <person name="Lindquist E.A."/>
            <person name="Lipzen A."/>
            <person name="Lundell T."/>
            <person name="Morin E."/>
            <person name="Murat C."/>
            <person name="Riley R."/>
            <person name="Ohm R."/>
            <person name="Sun H."/>
            <person name="Tunlid A."/>
            <person name="Henrissat B."/>
            <person name="Grigoriev I.V."/>
            <person name="Hibbett D.S."/>
            <person name="Martin F."/>
        </authorList>
    </citation>
    <scope>NUCLEOTIDE SEQUENCE [LARGE SCALE GENOMIC DNA]</scope>
    <source>
        <strain evidence="3">MAFF 305830</strain>
    </source>
</reference>
<gene>
    <name evidence="2" type="ORF">M408DRAFT_329267</name>
</gene>
<dbReference type="EMBL" id="KN824291">
    <property type="protein sequence ID" value="KIM28827.1"/>
    <property type="molecule type" value="Genomic_DNA"/>
</dbReference>
<proteinExistence type="predicted"/>
<feature type="compositionally biased region" description="Polar residues" evidence="1">
    <location>
        <begin position="93"/>
        <end position="107"/>
    </location>
</feature>